<dbReference type="PANTHER" id="PTHR45725:SF1">
    <property type="entry name" value="DISHEVELLED ASSOCIATED ACTIVATOR OF MORPHOGENESIS, ISOFORM D"/>
    <property type="match status" value="1"/>
</dbReference>
<keyword evidence="4" id="KW-1185">Reference proteome</keyword>
<organism evidence="3 4">
    <name type="scientific">Vulcanimicrobium alpinum</name>
    <dbReference type="NCBI Taxonomy" id="3016050"/>
    <lineage>
        <taxon>Bacteria</taxon>
        <taxon>Bacillati</taxon>
        <taxon>Vulcanimicrobiota</taxon>
        <taxon>Vulcanimicrobiia</taxon>
        <taxon>Vulcanimicrobiales</taxon>
        <taxon>Vulcanimicrobiaceae</taxon>
        <taxon>Vulcanimicrobium</taxon>
    </lineage>
</organism>
<keyword evidence="2" id="KW-0732">Signal</keyword>
<feature type="compositionally biased region" description="Low complexity" evidence="1">
    <location>
        <begin position="276"/>
        <end position="332"/>
    </location>
</feature>
<accession>A0AAN2CAV2</accession>
<dbReference type="PRINTS" id="PR01217">
    <property type="entry name" value="PRICHEXTENSN"/>
</dbReference>
<feature type="region of interest" description="Disordered" evidence="1">
    <location>
        <begin position="34"/>
        <end position="61"/>
    </location>
</feature>
<sequence>MRSHSVKPSVMPITRTMTVLLFCAATIAASAAPNAPPAKTAADAKTAAASKTAPATPAKPGTLSKWQQLQQEKYHNSAPADEYFGKMKMSYLGINNTYRDAAIASGDHTTNAGVVSKVAFADDALAAWSKKYPKDPQLARTYFLAIESDKRIWLQPNQQRAWTYMNRIVSTFGDTYFGKIVKKNLGIGFTEHYYAEAVACATAAPTETPAPAPATTATEAPRRGRGPAPTPTPSPTPTATPTPSPTPSPVPTPRAIGKGLKVMIETPPCVPPATPSPTALPTTPVTSAPLATPAPGTATRAPLASPAPSAASPIASPSTTIASPRPSASPSLPVMPTPAASHRPSTR</sequence>
<dbReference type="InterPro" id="IPR051425">
    <property type="entry name" value="Formin_Homology"/>
</dbReference>
<dbReference type="Proteomes" id="UP001317532">
    <property type="component" value="Chromosome"/>
</dbReference>
<dbReference type="PANTHER" id="PTHR45725">
    <property type="entry name" value="FORMIN HOMOLOGY 2 FAMILY MEMBER"/>
    <property type="match status" value="1"/>
</dbReference>
<feature type="compositionally biased region" description="Pro residues" evidence="1">
    <location>
        <begin position="228"/>
        <end position="252"/>
    </location>
</feature>
<dbReference type="AlphaFoldDB" id="A0AAN2CAV2"/>
<feature type="compositionally biased region" description="Low complexity" evidence="1">
    <location>
        <begin position="206"/>
        <end position="219"/>
    </location>
</feature>
<feature type="region of interest" description="Disordered" evidence="1">
    <location>
        <begin position="206"/>
        <end position="347"/>
    </location>
</feature>
<dbReference type="KEGG" id="vab:WPS_33310"/>
<gene>
    <name evidence="3" type="ORF">WPS_33310</name>
</gene>
<protein>
    <submittedName>
        <fullName evidence="3">Uncharacterized protein</fullName>
    </submittedName>
</protein>
<proteinExistence type="predicted"/>
<evidence type="ECO:0000313" key="4">
    <source>
        <dbReference type="Proteomes" id="UP001317532"/>
    </source>
</evidence>
<evidence type="ECO:0000256" key="1">
    <source>
        <dbReference type="SAM" id="MobiDB-lite"/>
    </source>
</evidence>
<evidence type="ECO:0000256" key="2">
    <source>
        <dbReference type="SAM" id="SignalP"/>
    </source>
</evidence>
<dbReference type="EMBL" id="AP025523">
    <property type="protein sequence ID" value="BDE08055.1"/>
    <property type="molecule type" value="Genomic_DNA"/>
</dbReference>
<feature type="signal peptide" evidence="2">
    <location>
        <begin position="1"/>
        <end position="31"/>
    </location>
</feature>
<feature type="chain" id="PRO_5042935421" evidence="2">
    <location>
        <begin position="32"/>
        <end position="347"/>
    </location>
</feature>
<reference evidence="3 4" key="1">
    <citation type="journal article" date="2022" name="ISME Commun">
        <title>Vulcanimicrobium alpinus gen. nov. sp. nov., the first cultivated representative of the candidate phylum 'Eremiobacterota', is a metabolically versatile aerobic anoxygenic phototroph.</title>
        <authorList>
            <person name="Yabe S."/>
            <person name="Muto K."/>
            <person name="Abe K."/>
            <person name="Yokota A."/>
            <person name="Staudigel H."/>
            <person name="Tebo B.M."/>
        </authorList>
    </citation>
    <scope>NUCLEOTIDE SEQUENCE [LARGE SCALE GENOMIC DNA]</scope>
    <source>
        <strain evidence="3 4">WC8-2</strain>
    </source>
</reference>
<evidence type="ECO:0000313" key="3">
    <source>
        <dbReference type="EMBL" id="BDE08055.1"/>
    </source>
</evidence>
<name>A0AAN2CAV2_UNVUL</name>